<dbReference type="GO" id="GO:0000156">
    <property type="term" value="F:phosphorelay response regulator activity"/>
    <property type="evidence" value="ECO:0007669"/>
    <property type="project" value="TreeGrafter"/>
</dbReference>
<dbReference type="CDD" id="cd00383">
    <property type="entry name" value="trans_reg_C"/>
    <property type="match status" value="1"/>
</dbReference>
<dbReference type="CDD" id="cd17574">
    <property type="entry name" value="REC_OmpR"/>
    <property type="match status" value="1"/>
</dbReference>
<evidence type="ECO:0000256" key="6">
    <source>
        <dbReference type="ARBA" id="ARBA00023026"/>
    </source>
</evidence>
<keyword evidence="7 13" id="KW-0238">DNA-binding</keyword>
<evidence type="ECO:0000313" key="16">
    <source>
        <dbReference type="EMBL" id="QGQ98932.1"/>
    </source>
</evidence>
<dbReference type="RefSeq" id="WP_155704038.1">
    <property type="nucleotide sequence ID" value="NZ_CP034235.1"/>
</dbReference>
<dbReference type="SMART" id="SM00862">
    <property type="entry name" value="Trans_reg_C"/>
    <property type="match status" value="1"/>
</dbReference>
<keyword evidence="4" id="KW-0902">Two-component regulatory system</keyword>
<evidence type="ECO:0000256" key="13">
    <source>
        <dbReference type="PROSITE-ProRule" id="PRU01091"/>
    </source>
</evidence>
<dbReference type="InterPro" id="IPR016032">
    <property type="entry name" value="Sig_transdc_resp-reg_C-effctor"/>
</dbReference>
<reference evidence="17" key="1">
    <citation type="submission" date="2018-11" db="EMBL/GenBank/DDBJ databases">
        <title>Complete genome sequence of Paenibacillus sp. ML311-T8.</title>
        <authorList>
            <person name="Nam Y.-D."/>
            <person name="Kang J."/>
            <person name="Chung W.-H."/>
            <person name="Park Y.S."/>
        </authorList>
    </citation>
    <scope>NUCLEOTIDE SEQUENCE [LARGE SCALE GENOMIC DNA]</scope>
    <source>
        <strain evidence="17">ML311-T8</strain>
    </source>
</reference>
<feature type="domain" description="OmpR/PhoB-type" evidence="15">
    <location>
        <begin position="124"/>
        <end position="224"/>
    </location>
</feature>
<dbReference type="GO" id="GO:0005829">
    <property type="term" value="C:cytosol"/>
    <property type="evidence" value="ECO:0007669"/>
    <property type="project" value="TreeGrafter"/>
</dbReference>
<keyword evidence="3 12" id="KW-0597">Phosphoprotein</keyword>
<dbReference type="Pfam" id="PF00072">
    <property type="entry name" value="Response_reg"/>
    <property type="match status" value="1"/>
</dbReference>
<evidence type="ECO:0000259" key="15">
    <source>
        <dbReference type="PROSITE" id="PS51755"/>
    </source>
</evidence>
<dbReference type="GO" id="GO:0006355">
    <property type="term" value="P:regulation of DNA-templated transcription"/>
    <property type="evidence" value="ECO:0007669"/>
    <property type="project" value="InterPro"/>
</dbReference>
<evidence type="ECO:0000256" key="2">
    <source>
        <dbReference type="ARBA" id="ARBA00022490"/>
    </source>
</evidence>
<gene>
    <name evidence="16" type="ORF">EHS13_30675</name>
</gene>
<dbReference type="SUPFAM" id="SSF52172">
    <property type="entry name" value="CheY-like"/>
    <property type="match status" value="1"/>
</dbReference>
<comment type="subcellular location">
    <subcellularLocation>
        <location evidence="1">Cytoplasm</location>
    </subcellularLocation>
</comment>
<dbReference type="InterPro" id="IPR039420">
    <property type="entry name" value="WalR-like"/>
</dbReference>
<evidence type="ECO:0000256" key="9">
    <source>
        <dbReference type="ARBA" id="ARBA00023163"/>
    </source>
</evidence>
<evidence type="ECO:0000256" key="4">
    <source>
        <dbReference type="ARBA" id="ARBA00023012"/>
    </source>
</evidence>
<evidence type="ECO:0000256" key="3">
    <source>
        <dbReference type="ARBA" id="ARBA00022553"/>
    </source>
</evidence>
<keyword evidence="5" id="KW-0805">Transcription regulation</keyword>
<evidence type="ECO:0000256" key="8">
    <source>
        <dbReference type="ARBA" id="ARBA00023159"/>
    </source>
</evidence>
<dbReference type="Gene3D" id="6.10.250.690">
    <property type="match status" value="1"/>
</dbReference>
<dbReference type="InterPro" id="IPR001789">
    <property type="entry name" value="Sig_transdc_resp-reg_receiver"/>
</dbReference>
<dbReference type="EMBL" id="CP034235">
    <property type="protein sequence ID" value="QGQ98932.1"/>
    <property type="molecule type" value="Genomic_DNA"/>
</dbReference>
<dbReference type="OrthoDB" id="9790442at2"/>
<organism evidence="16 17">
    <name type="scientific">Paenibacillus psychroresistens</name>
    <dbReference type="NCBI Taxonomy" id="1778678"/>
    <lineage>
        <taxon>Bacteria</taxon>
        <taxon>Bacillati</taxon>
        <taxon>Bacillota</taxon>
        <taxon>Bacilli</taxon>
        <taxon>Bacillales</taxon>
        <taxon>Paenibacillaceae</taxon>
        <taxon>Paenibacillus</taxon>
    </lineage>
</organism>
<dbReference type="GO" id="GO:0000976">
    <property type="term" value="F:transcription cis-regulatory region binding"/>
    <property type="evidence" value="ECO:0007669"/>
    <property type="project" value="TreeGrafter"/>
</dbReference>
<keyword evidence="17" id="KW-1185">Reference proteome</keyword>
<name>A0A6B8RT54_9BACL</name>
<dbReference type="FunFam" id="3.40.50.2300:FF:000001">
    <property type="entry name" value="DNA-binding response regulator PhoB"/>
    <property type="match status" value="1"/>
</dbReference>
<evidence type="ECO:0000256" key="12">
    <source>
        <dbReference type="PROSITE-ProRule" id="PRU00169"/>
    </source>
</evidence>
<accession>A0A6B8RT54</accession>
<dbReference type="PANTHER" id="PTHR48111:SF49">
    <property type="entry name" value="HEME RESPONSE REGULATOR HSSR"/>
    <property type="match status" value="1"/>
</dbReference>
<evidence type="ECO:0000256" key="11">
    <source>
        <dbReference type="ARBA" id="ARBA00039976"/>
    </source>
</evidence>
<dbReference type="InterPro" id="IPR001867">
    <property type="entry name" value="OmpR/PhoB-type_DNA-bd"/>
</dbReference>
<evidence type="ECO:0000259" key="14">
    <source>
        <dbReference type="PROSITE" id="PS50110"/>
    </source>
</evidence>
<evidence type="ECO:0000256" key="10">
    <source>
        <dbReference type="ARBA" id="ARBA00037471"/>
    </source>
</evidence>
<keyword evidence="2" id="KW-0963">Cytoplasm</keyword>
<proteinExistence type="predicted"/>
<dbReference type="InterPro" id="IPR011006">
    <property type="entry name" value="CheY-like_superfamily"/>
</dbReference>
<dbReference type="GO" id="GO:0032993">
    <property type="term" value="C:protein-DNA complex"/>
    <property type="evidence" value="ECO:0007669"/>
    <property type="project" value="TreeGrafter"/>
</dbReference>
<dbReference type="SMART" id="SM00448">
    <property type="entry name" value="REC"/>
    <property type="match status" value="1"/>
</dbReference>
<dbReference type="Proteomes" id="UP000426246">
    <property type="component" value="Chromosome"/>
</dbReference>
<evidence type="ECO:0000256" key="5">
    <source>
        <dbReference type="ARBA" id="ARBA00023015"/>
    </source>
</evidence>
<keyword evidence="9" id="KW-0804">Transcription</keyword>
<dbReference type="AlphaFoldDB" id="A0A6B8RT54"/>
<dbReference type="Pfam" id="PF00486">
    <property type="entry name" value="Trans_reg_C"/>
    <property type="match status" value="1"/>
</dbReference>
<evidence type="ECO:0000256" key="1">
    <source>
        <dbReference type="ARBA" id="ARBA00004496"/>
    </source>
</evidence>
<evidence type="ECO:0000313" key="17">
    <source>
        <dbReference type="Proteomes" id="UP000426246"/>
    </source>
</evidence>
<dbReference type="InterPro" id="IPR036388">
    <property type="entry name" value="WH-like_DNA-bd_sf"/>
</dbReference>
<dbReference type="PROSITE" id="PS50110">
    <property type="entry name" value="RESPONSE_REGULATORY"/>
    <property type="match status" value="1"/>
</dbReference>
<feature type="domain" description="Response regulatory" evidence="14">
    <location>
        <begin position="3"/>
        <end position="116"/>
    </location>
</feature>
<dbReference type="Gene3D" id="3.40.50.2300">
    <property type="match status" value="1"/>
</dbReference>
<keyword evidence="6" id="KW-0843">Virulence</keyword>
<dbReference type="PANTHER" id="PTHR48111">
    <property type="entry name" value="REGULATOR OF RPOS"/>
    <property type="match status" value="1"/>
</dbReference>
<dbReference type="SUPFAM" id="SSF46894">
    <property type="entry name" value="C-terminal effector domain of the bipartite response regulators"/>
    <property type="match status" value="1"/>
</dbReference>
<keyword evidence="8" id="KW-0010">Activator</keyword>
<comment type="function">
    <text evidence="10">Member of the two-component regulatory system HssS/HssR involved in intracellular heme homeostasis and tempering of staphylococcal virulence. Phosphorylated HssR binds to a direct repeat sequence within hrtAB promoter and activates the expression of hrtAB, an efflux pump, in response to extracellular heme, hemin, hemoglobin or blood.</text>
</comment>
<evidence type="ECO:0000256" key="7">
    <source>
        <dbReference type="ARBA" id="ARBA00023125"/>
    </source>
</evidence>
<dbReference type="KEGG" id="ppsc:EHS13_30675"/>
<feature type="modified residue" description="4-aspartylphosphate" evidence="12">
    <location>
        <position position="52"/>
    </location>
</feature>
<dbReference type="Gene3D" id="1.10.10.10">
    <property type="entry name" value="Winged helix-like DNA-binding domain superfamily/Winged helix DNA-binding domain"/>
    <property type="match status" value="1"/>
</dbReference>
<dbReference type="PROSITE" id="PS51755">
    <property type="entry name" value="OMPR_PHOB"/>
    <property type="match status" value="1"/>
</dbReference>
<sequence length="227" mass="26454">MTTILVVDDDAHIRELISLYLTDEGLNIVEKANGVEALEYAAYYPIDMVIMDIMMPQMDGWELCRKLRELGDMPILMITAKGEANQRIKGFQLGTDDYIIKPFDPVEMVLRVKALLKRYRISVSQIIQLGPIKLDKNKYEIYFEDTGESQTLPLKEFELLYKLASYPGQLFTRDHLIQQVWGAEFEGNERTIDVHINRLRDRFEAFTTFFKITTLRGLGYKLEVYHD</sequence>
<feature type="DNA-binding region" description="OmpR/PhoB-type" evidence="13">
    <location>
        <begin position="124"/>
        <end position="224"/>
    </location>
</feature>
<protein>
    <recommendedName>
        <fullName evidence="11">Heme response regulator HssR</fullName>
    </recommendedName>
</protein>